<dbReference type="EMBL" id="FZNM01000009">
    <property type="protein sequence ID" value="SNR56060.1"/>
    <property type="molecule type" value="Genomic_DNA"/>
</dbReference>
<evidence type="ECO:0000313" key="4">
    <source>
        <dbReference type="EMBL" id="TBN49597.1"/>
    </source>
</evidence>
<accession>A0A238XBI2</accession>
<dbReference type="OrthoDB" id="7772402at2"/>
<dbReference type="AlphaFoldDB" id="A0A238XBI2"/>
<evidence type="ECO:0000256" key="2">
    <source>
        <dbReference type="SAM" id="Phobius"/>
    </source>
</evidence>
<organism evidence="3 5">
    <name type="scientific">Paracoccus sediminis</name>
    <dbReference type="NCBI Taxonomy" id="1214787"/>
    <lineage>
        <taxon>Bacteria</taxon>
        <taxon>Pseudomonadati</taxon>
        <taxon>Pseudomonadota</taxon>
        <taxon>Alphaproteobacteria</taxon>
        <taxon>Rhodobacterales</taxon>
        <taxon>Paracoccaceae</taxon>
        <taxon>Paracoccus</taxon>
    </lineage>
</organism>
<feature type="region of interest" description="Disordered" evidence="1">
    <location>
        <begin position="217"/>
        <end position="240"/>
    </location>
</feature>
<sequence>MYPTNDNDRRGSEADRTSQTRFGPRPVPGGHHVPKASQQSRRVIASGRMSPDGRSAYPTPAMGTKIAVWGGIALGVAGGTAAAVFAVRKIAEAISDDPRPSHGQRPMSAPRFVQMDEDEREMMRRRVRAQDREDRKEFARLRAEASQNRPVPKFQKTSKGNFVDDLIQTSTKLSASLDGVAKSLGTAIESFRSVARQATEIMAEFAATADQLKAALRGEQPVAARRSEPDTDDFDRTHRL</sequence>
<keyword evidence="2" id="KW-1133">Transmembrane helix</keyword>
<keyword evidence="2" id="KW-0812">Transmembrane</keyword>
<evidence type="ECO:0000313" key="5">
    <source>
        <dbReference type="Proteomes" id="UP000198409"/>
    </source>
</evidence>
<feature type="transmembrane region" description="Helical" evidence="2">
    <location>
        <begin position="66"/>
        <end position="87"/>
    </location>
</feature>
<proteinExistence type="predicted"/>
<evidence type="ECO:0000313" key="6">
    <source>
        <dbReference type="Proteomes" id="UP000292859"/>
    </source>
</evidence>
<evidence type="ECO:0000256" key="1">
    <source>
        <dbReference type="SAM" id="MobiDB-lite"/>
    </source>
</evidence>
<dbReference type="EMBL" id="SIRL01000007">
    <property type="protein sequence ID" value="TBN49597.1"/>
    <property type="molecule type" value="Genomic_DNA"/>
</dbReference>
<feature type="compositionally biased region" description="Basic and acidic residues" evidence="1">
    <location>
        <begin position="225"/>
        <end position="240"/>
    </location>
</feature>
<reference evidence="3" key="1">
    <citation type="submission" date="2017-06" db="EMBL/GenBank/DDBJ databases">
        <authorList>
            <person name="Kim H.J."/>
            <person name="Triplett B.A."/>
        </authorList>
    </citation>
    <scope>NUCLEOTIDE SEQUENCE [LARGE SCALE GENOMIC DNA]</scope>
    <source>
        <strain evidence="3">DSM 26170</strain>
    </source>
</reference>
<reference evidence="5" key="2">
    <citation type="submission" date="2017-06" db="EMBL/GenBank/DDBJ databases">
        <authorList>
            <person name="Varghese N."/>
            <person name="Submissions S."/>
        </authorList>
    </citation>
    <scope>NUCLEOTIDE SEQUENCE [LARGE SCALE GENOMIC DNA]</scope>
    <source>
        <strain evidence="5">DSM 26170</strain>
    </source>
</reference>
<name>A0A238XBI2_9RHOB</name>
<reference evidence="4 6" key="3">
    <citation type="submission" date="2019-02" db="EMBL/GenBank/DDBJ databases">
        <authorList>
            <person name="Zhang G."/>
        </authorList>
    </citation>
    <scope>NUCLEOTIDE SEQUENCE [LARGE SCALE GENOMIC DNA]</scope>
    <source>
        <strain evidence="4 6">CMB17</strain>
    </source>
</reference>
<feature type="region of interest" description="Disordered" evidence="1">
    <location>
        <begin position="1"/>
        <end position="58"/>
    </location>
</feature>
<evidence type="ECO:0000313" key="3">
    <source>
        <dbReference type="EMBL" id="SNR56060.1"/>
    </source>
</evidence>
<dbReference type="Proteomes" id="UP000198409">
    <property type="component" value="Unassembled WGS sequence"/>
</dbReference>
<protein>
    <submittedName>
        <fullName evidence="3">Uncharacterized protein</fullName>
    </submittedName>
</protein>
<dbReference type="Proteomes" id="UP000292859">
    <property type="component" value="Unassembled WGS sequence"/>
</dbReference>
<keyword evidence="6" id="KW-1185">Reference proteome</keyword>
<feature type="compositionally biased region" description="Basic and acidic residues" evidence="1">
    <location>
        <begin position="1"/>
        <end position="18"/>
    </location>
</feature>
<gene>
    <name evidence="4" type="ORF">EYF88_11035</name>
    <name evidence="3" type="ORF">SAMN06265378_10925</name>
</gene>
<dbReference type="RefSeq" id="WP_089388557.1">
    <property type="nucleotide sequence ID" value="NZ_FZNM01000009.1"/>
</dbReference>
<keyword evidence="2" id="KW-0472">Membrane</keyword>